<dbReference type="Gene3D" id="3.40.50.1000">
    <property type="entry name" value="HAD superfamily/HAD-like"/>
    <property type="match status" value="1"/>
</dbReference>
<dbReference type="SUPFAM" id="SSF56784">
    <property type="entry name" value="HAD-like"/>
    <property type="match status" value="1"/>
</dbReference>
<keyword evidence="3" id="KW-1185">Reference proteome</keyword>
<dbReference type="InterPro" id="IPR036412">
    <property type="entry name" value="HAD-like_sf"/>
</dbReference>
<dbReference type="InterPro" id="IPR023214">
    <property type="entry name" value="HAD_sf"/>
</dbReference>
<dbReference type="Pfam" id="PF25109">
    <property type="entry name" value="HAD_PNKP"/>
    <property type="match status" value="1"/>
</dbReference>
<keyword evidence="2" id="KW-0808">Transferase</keyword>
<evidence type="ECO:0000313" key="3">
    <source>
        <dbReference type="Proteomes" id="UP000001571"/>
    </source>
</evidence>
<dbReference type="GO" id="GO:0016301">
    <property type="term" value="F:kinase activity"/>
    <property type="evidence" value="ECO:0007669"/>
    <property type="project" value="UniProtKB-KW"/>
</dbReference>
<dbReference type="Proteomes" id="UP000001571">
    <property type="component" value="Segment"/>
</dbReference>
<feature type="domain" description="Polynucleotide kinase PNKP phosphatase" evidence="1">
    <location>
        <begin position="8"/>
        <end position="148"/>
    </location>
</feature>
<name>A2I7Z5_9CAUD</name>
<dbReference type="OrthoDB" id="9497at10239"/>
<dbReference type="RefSeq" id="YP_001039658.1">
    <property type="nucleotide sequence ID" value="NC_009014.1"/>
</dbReference>
<keyword evidence="2" id="KW-0418">Kinase</keyword>
<gene>
    <name evidence="2" type="ORF">Era103g27</name>
</gene>
<dbReference type="GeneID" id="4818385"/>
<reference evidence="2 3" key="1">
    <citation type="journal article" date="1985" name="Appl. Environ. Microbiol.">
        <title>Partial Purification and Characterization of a Polysaccharide Depolymerase Associated with Phage-Infected Erwinia amylovora.</title>
        <authorList>
            <person name="Vandenbergh P.A."/>
            <person name="Wright A.M."/>
            <person name="Vidaver A.K."/>
        </authorList>
    </citation>
    <scope>NUCLEOTIDE SEQUENCE [LARGE SCALE GENOMIC DNA]</scope>
</reference>
<proteinExistence type="predicted"/>
<dbReference type="InterPro" id="IPR056782">
    <property type="entry name" value="HAD_PNKP"/>
</dbReference>
<protein>
    <submittedName>
        <fullName evidence="2">PseT polynucleotide 5'-kinase/3'-phosphatase-like protein</fullName>
    </submittedName>
</protein>
<organism evidence="2 3">
    <name type="scientific">Erwinia phage Era103</name>
    <dbReference type="NCBI Taxonomy" id="418443"/>
    <lineage>
        <taxon>Viruses</taxon>
        <taxon>Duplodnaviria</taxon>
        <taxon>Heunggongvirae</taxon>
        <taxon>Uroviricota</taxon>
        <taxon>Caudoviricetes</taxon>
        <taxon>Autographivirales</taxon>
        <taxon>Autosignataviridae</taxon>
        <taxon>Molineuxvirinae</taxon>
        <taxon>Eracentumvirus</taxon>
        <taxon>Eracentumvirus era103</taxon>
    </lineage>
</organism>
<dbReference type="KEGG" id="vg:4818385"/>
<accession>A2I7Z5</accession>
<evidence type="ECO:0000259" key="1">
    <source>
        <dbReference type="Pfam" id="PF25109"/>
    </source>
</evidence>
<sequence>MSNISANKAIVFDLDGTLSDGAHRLHLLPKLEDVGDNKAWDAFNLASKDDLPIQDNIDLCNILGLTHRIVILTGRSEVAKDETLAWLDKHGVNYDNLIMRGQDDNRKDIAFKEAILKPLADHILCAFDDLEHVAEHIRRLGITCHLVTKYPAPLPHQQDHRKEEA</sequence>
<reference evidence="2 3" key="2">
    <citation type="journal article" date="1986" name="Appl. Environ. Microbiol.">
        <title>Cloning and Expression in Escherichia coli of the Polysaccharide Depolymerase Associated with Bacteriophage-Infected Erwinia amylovora.</title>
        <authorList>
            <person name="Vandenbergh P.A."/>
            <person name="Cole R.L."/>
        </authorList>
    </citation>
    <scope>NUCLEOTIDE SEQUENCE [LARGE SCALE GENOMIC DNA]</scope>
</reference>
<dbReference type="EMBL" id="EF160123">
    <property type="protein sequence ID" value="ABM63417.1"/>
    <property type="molecule type" value="Genomic_DNA"/>
</dbReference>
<evidence type="ECO:0000313" key="2">
    <source>
        <dbReference type="EMBL" id="ABM63417.1"/>
    </source>
</evidence>